<feature type="transmembrane region" description="Helical" evidence="8">
    <location>
        <begin position="463"/>
        <end position="490"/>
    </location>
</feature>
<feature type="transmembrane region" description="Helical" evidence="8">
    <location>
        <begin position="334"/>
        <end position="353"/>
    </location>
</feature>
<feature type="transmembrane region" description="Helical" evidence="8">
    <location>
        <begin position="953"/>
        <end position="974"/>
    </location>
</feature>
<feature type="transmembrane region" description="Helical" evidence="8">
    <location>
        <begin position="387"/>
        <end position="411"/>
    </location>
</feature>
<proteinExistence type="predicted"/>
<dbReference type="SUPFAM" id="SSF82714">
    <property type="entry name" value="Multidrug efflux transporter AcrB TolC docking domain, DN and DC subdomains"/>
    <property type="match status" value="2"/>
</dbReference>
<feature type="transmembrane region" description="Helical" evidence="8">
    <location>
        <begin position="908"/>
        <end position="933"/>
    </location>
</feature>
<dbReference type="SUPFAM" id="SSF82866">
    <property type="entry name" value="Multidrug efflux transporter AcrB transmembrane domain"/>
    <property type="match status" value="2"/>
</dbReference>
<evidence type="ECO:0000256" key="5">
    <source>
        <dbReference type="ARBA" id="ARBA00022692"/>
    </source>
</evidence>
<keyword evidence="3" id="KW-1003">Cell membrane</keyword>
<dbReference type="PANTHER" id="PTHR32063">
    <property type="match status" value="1"/>
</dbReference>
<evidence type="ECO:0000256" key="6">
    <source>
        <dbReference type="ARBA" id="ARBA00022989"/>
    </source>
</evidence>
<dbReference type="EMBL" id="FLUQ01000002">
    <property type="protein sequence ID" value="SBW03151.1"/>
    <property type="molecule type" value="Genomic_DNA"/>
</dbReference>
<sequence length="1030" mass="111856">MNISSLFIRRPVATTLVMFAILMAGAIGYRLLPVADLPTVDFPTIEVTANLSGANADTMATSVATPIEKEFSTIAGLDSMTSVSGQGTTRITLQFALNRDIDAAALDVQSALSRVQRRLPSDMTNPPSFRKVNPADAPVFYLSLSSKTMRLSDVTEYGENFIGQRLSMIDGVAQVMVYGSQKYAVRVHVDPQAMAAKQIGIDEVADALRYGNVNLPVGSMTGPYTEYTIQSSGKLMDAAAFQPLIVAWRNGAPVRIQEIGTAVDSVENDRRKNWFDGVPGVTLAIQRQPGSNTVAVVDSIKNMLPSLRAQVPAAIDMTITYDRSKSIRESVRDVQFTMMLTICLVILVIFLFLRNIPATVIPSLAVPLSVMGTFAVMQLLGFSVNNLTLMALTLAVSFVVDDAIVMLENIVRHMEQGKSRLEAAFEGSREIGFTILSMTISLTAVFIPVLFMGGIVGRLFHEFAVTVMTAILLSGFVSLTLTPMMCGRFLTSMQHTKMQEGFSGFMERLFDAWLALYKKTLEIALLHKGLLLLFSGALLFLTGWLFTVVPKGFIPLEDNDRIVIQTEGLQGSSFENMARHQQELVAIVAAEPAVEGYMSVVGPSGGQPFSNSGTIVLRLTPKSGREHASVIINRLRQKFSQVPGIRAYPSIPPSIRIGGSSTKSLYQFTMQSPNTQDLYDNADAFLEKVRALPHVADVATDLQIRNPEVHISIDRDKASALGITAQQLEDALSSAYSTREVSSIRAATNDYSVLLLVDPVYRRNPEALKLLYVRSKSGQLVPLSTLVQTTTGVGPMSVNHSGQLPSVTVSFNLAPGYSLGQAVDAVQALATHNLPASVSTMFQGTAQAFQDSFANLWLLMMLAILVIYIVLGILYESFIHPITILSGLPSAGVGALITLLIFGKDLDIYAFVGIIMLIGIVKKNAIMMIDFALEAQRKESLEPEKAIYAGAIIRFRPIMMTTMAALMGCLPIALGHGAGAESRQPLGLAVVGGLLVSQLLTLYLTPVYYIYLDRLQRFGASLLRKKKKTG</sequence>
<keyword evidence="5 8" id="KW-0812">Transmembrane</keyword>
<dbReference type="Gene3D" id="3.30.70.1430">
    <property type="entry name" value="Multidrug efflux transporter AcrB pore domain"/>
    <property type="match status" value="2"/>
</dbReference>
<evidence type="ECO:0000256" key="3">
    <source>
        <dbReference type="ARBA" id="ARBA00022475"/>
    </source>
</evidence>
<dbReference type="FunFam" id="3.30.70.1430:FF:000001">
    <property type="entry name" value="Efflux pump membrane transporter"/>
    <property type="match status" value="1"/>
</dbReference>
<keyword evidence="7 8" id="KW-0472">Membrane</keyword>
<dbReference type="SUPFAM" id="SSF82693">
    <property type="entry name" value="Multidrug efflux transporter AcrB pore domain, PN1, PN2, PC1 and PC2 subdomains"/>
    <property type="match status" value="4"/>
</dbReference>
<keyword evidence="2" id="KW-0813">Transport</keyword>
<feature type="transmembrane region" description="Helical" evidence="8">
    <location>
        <begin position="525"/>
        <end position="546"/>
    </location>
</feature>
<dbReference type="PRINTS" id="PR00702">
    <property type="entry name" value="ACRIFLAVINRP"/>
</dbReference>
<keyword evidence="4" id="KW-0997">Cell inner membrane</keyword>
<accession>A0A212JUM3</accession>
<reference evidence="9" key="1">
    <citation type="submission" date="2016-04" db="EMBL/GenBank/DDBJ databases">
        <authorList>
            <person name="Evans L.H."/>
            <person name="Alamgir A."/>
            <person name="Owens N."/>
            <person name="Weber N.D."/>
            <person name="Virtaneva K."/>
            <person name="Barbian K."/>
            <person name="Babar A."/>
            <person name="Rosenke K."/>
        </authorList>
    </citation>
    <scope>NUCLEOTIDE SEQUENCE</scope>
    <source>
        <strain evidence="9">86</strain>
    </source>
</reference>
<dbReference type="InterPro" id="IPR001036">
    <property type="entry name" value="Acrflvin-R"/>
</dbReference>
<evidence type="ECO:0000313" key="9">
    <source>
        <dbReference type="EMBL" id="SBW03151.1"/>
    </source>
</evidence>
<dbReference type="AlphaFoldDB" id="A0A212JUM3"/>
<name>A0A212JUM3_9DELT</name>
<feature type="transmembrane region" description="Helical" evidence="8">
    <location>
        <begin position="856"/>
        <end position="875"/>
    </location>
</feature>
<feature type="transmembrane region" description="Helical" evidence="8">
    <location>
        <begin position="986"/>
        <end position="1011"/>
    </location>
</feature>
<dbReference type="GO" id="GO:0005886">
    <property type="term" value="C:plasma membrane"/>
    <property type="evidence" value="ECO:0007669"/>
    <property type="project" value="UniProtKB-SubCell"/>
</dbReference>
<dbReference type="FunFam" id="1.20.1640.10:FF:000001">
    <property type="entry name" value="Efflux pump membrane transporter"/>
    <property type="match status" value="1"/>
</dbReference>
<dbReference type="Gene3D" id="3.30.70.1440">
    <property type="entry name" value="Multidrug efflux transporter AcrB pore domain"/>
    <property type="match status" value="1"/>
</dbReference>
<comment type="subcellular location">
    <subcellularLocation>
        <location evidence="1">Cell membrane</location>
        <topology evidence="1">Multi-pass membrane protein</topology>
    </subcellularLocation>
</comment>
<organism evidence="9">
    <name type="scientific">uncultured delta proteobacterium</name>
    <dbReference type="NCBI Taxonomy" id="34034"/>
    <lineage>
        <taxon>Bacteria</taxon>
        <taxon>Deltaproteobacteria</taxon>
        <taxon>environmental samples</taxon>
    </lineage>
</organism>
<feature type="transmembrane region" description="Helical" evidence="8">
    <location>
        <begin position="882"/>
        <end position="902"/>
    </location>
</feature>
<evidence type="ECO:0000256" key="4">
    <source>
        <dbReference type="ARBA" id="ARBA00022519"/>
    </source>
</evidence>
<feature type="transmembrane region" description="Helical" evidence="8">
    <location>
        <begin position="360"/>
        <end position="381"/>
    </location>
</feature>
<feature type="transmembrane region" description="Helical" evidence="8">
    <location>
        <begin position="431"/>
        <end position="451"/>
    </location>
</feature>
<dbReference type="InterPro" id="IPR027463">
    <property type="entry name" value="AcrB_DN_DC_subdom"/>
</dbReference>
<gene>
    <name evidence="9" type="primary">mdtB</name>
    <name evidence="9" type="ORF">KL86DPRO_20094</name>
</gene>
<dbReference type="PANTHER" id="PTHR32063:SF21">
    <property type="entry name" value="MULTIDRUG RESISTANCE PROTEIN MDTB"/>
    <property type="match status" value="1"/>
</dbReference>
<dbReference type="Gene3D" id="3.30.2090.10">
    <property type="entry name" value="Multidrug efflux transporter AcrB TolC docking domain, DN and DC subdomains"/>
    <property type="match status" value="2"/>
</dbReference>
<evidence type="ECO:0000256" key="7">
    <source>
        <dbReference type="ARBA" id="ARBA00023136"/>
    </source>
</evidence>
<dbReference type="Pfam" id="PF00873">
    <property type="entry name" value="ACR_tran"/>
    <property type="match status" value="1"/>
</dbReference>
<keyword evidence="6 8" id="KW-1133">Transmembrane helix</keyword>
<evidence type="ECO:0000256" key="2">
    <source>
        <dbReference type="ARBA" id="ARBA00022448"/>
    </source>
</evidence>
<protein>
    <submittedName>
        <fullName evidence="9">Multidrug efflux system, subunit B</fullName>
    </submittedName>
</protein>
<dbReference type="GO" id="GO:0042910">
    <property type="term" value="F:xenobiotic transmembrane transporter activity"/>
    <property type="evidence" value="ECO:0007669"/>
    <property type="project" value="TreeGrafter"/>
</dbReference>
<evidence type="ECO:0000256" key="1">
    <source>
        <dbReference type="ARBA" id="ARBA00004651"/>
    </source>
</evidence>
<feature type="transmembrane region" description="Helical" evidence="8">
    <location>
        <begin position="12"/>
        <end position="32"/>
    </location>
</feature>
<evidence type="ECO:0000256" key="8">
    <source>
        <dbReference type="SAM" id="Phobius"/>
    </source>
</evidence>
<dbReference type="Gene3D" id="1.20.1640.10">
    <property type="entry name" value="Multidrug efflux transporter AcrB transmembrane domain"/>
    <property type="match status" value="2"/>
</dbReference>
<dbReference type="Gene3D" id="3.30.70.1320">
    <property type="entry name" value="Multidrug efflux transporter AcrB pore domain like"/>
    <property type="match status" value="1"/>
</dbReference>